<dbReference type="InterPro" id="IPR011712">
    <property type="entry name" value="Sig_transdc_His_kin_sub3_dim/P"/>
</dbReference>
<keyword evidence="7" id="KW-0067">ATP-binding</keyword>
<dbReference type="Pfam" id="PF07730">
    <property type="entry name" value="HisKA_3"/>
    <property type="match status" value="1"/>
</dbReference>
<proteinExistence type="predicted"/>
<dbReference type="SUPFAM" id="SSF55874">
    <property type="entry name" value="ATPase domain of HSP90 chaperone/DNA topoisomerase II/histidine kinase"/>
    <property type="match status" value="1"/>
</dbReference>
<evidence type="ECO:0000313" key="11">
    <source>
        <dbReference type="EMBL" id="EFM50268.1"/>
    </source>
</evidence>
<dbReference type="GeneID" id="84573063"/>
<keyword evidence="9" id="KW-1133">Transmembrane helix</keyword>
<dbReference type="STRING" id="553207.HMPREF0299_5975"/>
<evidence type="ECO:0000256" key="4">
    <source>
        <dbReference type="ARBA" id="ARBA00022679"/>
    </source>
</evidence>
<dbReference type="CDD" id="cd16917">
    <property type="entry name" value="HATPase_UhpB-NarQ-NarX-like"/>
    <property type="match status" value="1"/>
</dbReference>
<dbReference type="PANTHER" id="PTHR24421">
    <property type="entry name" value="NITRATE/NITRITE SENSOR PROTEIN NARX-RELATED"/>
    <property type="match status" value="1"/>
</dbReference>
<dbReference type="GO" id="GO:0000155">
    <property type="term" value="F:phosphorelay sensor kinase activity"/>
    <property type="evidence" value="ECO:0007669"/>
    <property type="project" value="InterPro"/>
</dbReference>
<dbReference type="EC" id="2.7.13.3" evidence="2"/>
<evidence type="ECO:0000256" key="5">
    <source>
        <dbReference type="ARBA" id="ARBA00022741"/>
    </source>
</evidence>
<dbReference type="eggNOG" id="COG4585">
    <property type="taxonomic scope" value="Bacteria"/>
</dbReference>
<sequence length="389" mass="41990">MRAGPDSLPQPMPDWLRDVLVTIMVISVTFTADPAHPYQPPTVLSIVLSVTAAGLLLMRRRRPILIAIAMVGLFVVGSVWARDHNPGLLLAVTIAIAGLFYQRGMDVGIPVAIGALIAMEVATWHFVGAVFTYHMLHPIFSVAFAGAAGDSVRMHRRYIKAITDRAIRAEQTRESEAARRVTEERLRIARDLHDTVAHQISVISLNAGVASQMMEKHPQQARESLATVRNAARSVLTEIGNLLEHLRSTESGGTGELDTTPQPSISHIDGLVAKFSQVGMRVVVQKPDDLGRVPAAVGRVAYRIVQEALTNAYKHGDNTHAVVDLRLKDSALTITVTNPASPQPETTGQGFGLIGLQEQAASVRGTIAAGLVDNDWRVTATLPFQGSTL</sequence>
<keyword evidence="12" id="KW-1185">Reference proteome</keyword>
<evidence type="ECO:0000313" key="12">
    <source>
        <dbReference type="Proteomes" id="UP000004218"/>
    </source>
</evidence>
<feature type="transmembrane region" description="Helical" evidence="9">
    <location>
        <begin position="87"/>
        <end position="102"/>
    </location>
</feature>
<dbReference type="InterPro" id="IPR036890">
    <property type="entry name" value="HATPase_C_sf"/>
</dbReference>
<keyword evidence="3" id="KW-0597">Phosphoprotein</keyword>
<keyword evidence="6 11" id="KW-0418">Kinase</keyword>
<organism evidence="11 12">
    <name type="scientific">Corynebacterium matruchotii ATCC 14266</name>
    <dbReference type="NCBI Taxonomy" id="553207"/>
    <lineage>
        <taxon>Bacteria</taxon>
        <taxon>Bacillati</taxon>
        <taxon>Actinomycetota</taxon>
        <taxon>Actinomycetes</taxon>
        <taxon>Mycobacteriales</taxon>
        <taxon>Corynebacteriaceae</taxon>
        <taxon>Corynebacterium</taxon>
    </lineage>
</organism>
<name>E0DCC6_9CORY</name>
<dbReference type="PANTHER" id="PTHR24421:SF10">
    <property type="entry name" value="NITRATE_NITRITE SENSOR PROTEIN NARQ"/>
    <property type="match status" value="1"/>
</dbReference>
<accession>E0DCC6</accession>
<keyword evidence="5" id="KW-0547">Nucleotide-binding</keyword>
<keyword evidence="8" id="KW-0902">Two-component regulatory system</keyword>
<keyword evidence="9" id="KW-0472">Membrane</keyword>
<dbReference type="Gene3D" id="3.30.565.10">
    <property type="entry name" value="Histidine kinase-like ATPase, C-terminal domain"/>
    <property type="match status" value="1"/>
</dbReference>
<protein>
    <recommendedName>
        <fullName evidence="2">histidine kinase</fullName>
        <ecNumber evidence="2">2.7.13.3</ecNumber>
    </recommendedName>
</protein>
<dbReference type="Gene3D" id="1.20.5.1930">
    <property type="match status" value="1"/>
</dbReference>
<evidence type="ECO:0000259" key="10">
    <source>
        <dbReference type="Pfam" id="PF07730"/>
    </source>
</evidence>
<dbReference type="RefSeq" id="WP_005524660.1">
    <property type="nucleotide sequence ID" value="NZ_ACSH02000002.1"/>
</dbReference>
<comment type="catalytic activity">
    <reaction evidence="1">
        <text>ATP + protein L-histidine = ADP + protein N-phospho-L-histidine.</text>
        <dbReference type="EC" id="2.7.13.3"/>
    </reaction>
</comment>
<evidence type="ECO:0000256" key="3">
    <source>
        <dbReference type="ARBA" id="ARBA00022553"/>
    </source>
</evidence>
<dbReference type="GO" id="GO:0005524">
    <property type="term" value="F:ATP binding"/>
    <property type="evidence" value="ECO:0007669"/>
    <property type="project" value="UniProtKB-KW"/>
</dbReference>
<dbReference type="GO" id="GO:0016020">
    <property type="term" value="C:membrane"/>
    <property type="evidence" value="ECO:0007669"/>
    <property type="project" value="InterPro"/>
</dbReference>
<dbReference type="GO" id="GO:0046983">
    <property type="term" value="F:protein dimerization activity"/>
    <property type="evidence" value="ECO:0007669"/>
    <property type="project" value="InterPro"/>
</dbReference>
<feature type="transmembrane region" description="Helical" evidence="9">
    <location>
        <begin position="38"/>
        <end position="57"/>
    </location>
</feature>
<evidence type="ECO:0000256" key="6">
    <source>
        <dbReference type="ARBA" id="ARBA00022777"/>
    </source>
</evidence>
<evidence type="ECO:0000256" key="7">
    <source>
        <dbReference type="ARBA" id="ARBA00022840"/>
    </source>
</evidence>
<feature type="transmembrane region" description="Helical" evidence="9">
    <location>
        <begin position="109"/>
        <end position="127"/>
    </location>
</feature>
<reference evidence="11" key="1">
    <citation type="submission" date="2010-08" db="EMBL/GenBank/DDBJ databases">
        <authorList>
            <person name="Harkins D.M."/>
            <person name="Madupu R."/>
            <person name="Durkin A.S."/>
            <person name="Torralba M."/>
            <person name="Methe B."/>
            <person name="Sutton G.G."/>
            <person name="Nelson K.E."/>
        </authorList>
    </citation>
    <scope>NUCLEOTIDE SEQUENCE [LARGE SCALE GENOMIC DNA]</scope>
    <source>
        <strain evidence="11">ATCC 14266</strain>
    </source>
</reference>
<feature type="transmembrane region" description="Helical" evidence="9">
    <location>
        <begin position="64"/>
        <end position="81"/>
    </location>
</feature>
<keyword evidence="4" id="KW-0808">Transferase</keyword>
<evidence type="ECO:0000256" key="2">
    <source>
        <dbReference type="ARBA" id="ARBA00012438"/>
    </source>
</evidence>
<keyword evidence="9" id="KW-0812">Transmembrane</keyword>
<comment type="caution">
    <text evidence="11">The sequence shown here is derived from an EMBL/GenBank/DDBJ whole genome shotgun (WGS) entry which is preliminary data.</text>
</comment>
<dbReference type="InterPro" id="IPR050482">
    <property type="entry name" value="Sensor_HK_TwoCompSys"/>
</dbReference>
<evidence type="ECO:0000256" key="9">
    <source>
        <dbReference type="SAM" id="Phobius"/>
    </source>
</evidence>
<gene>
    <name evidence="11" type="ORF">HMPREF0299_5975</name>
</gene>
<evidence type="ECO:0000256" key="8">
    <source>
        <dbReference type="ARBA" id="ARBA00023012"/>
    </source>
</evidence>
<evidence type="ECO:0000256" key="1">
    <source>
        <dbReference type="ARBA" id="ARBA00000085"/>
    </source>
</evidence>
<dbReference type="AlphaFoldDB" id="E0DCC6"/>
<feature type="domain" description="Signal transduction histidine kinase subgroup 3 dimerisation and phosphoacceptor" evidence="10">
    <location>
        <begin position="184"/>
        <end position="249"/>
    </location>
</feature>
<dbReference type="EMBL" id="ACSH02000002">
    <property type="protein sequence ID" value="EFM50268.1"/>
    <property type="molecule type" value="Genomic_DNA"/>
</dbReference>
<dbReference type="Proteomes" id="UP000004218">
    <property type="component" value="Unassembled WGS sequence"/>
</dbReference>